<dbReference type="InterPro" id="IPR009056">
    <property type="entry name" value="Cyt_c-like_dom"/>
</dbReference>
<dbReference type="PROSITE" id="PS51007">
    <property type="entry name" value="CYTC"/>
    <property type="match status" value="1"/>
</dbReference>
<keyword evidence="1 4" id="KW-0349">Heme</keyword>
<dbReference type="STRING" id="413882.AAW51_4177"/>
<dbReference type="SUPFAM" id="SSF46626">
    <property type="entry name" value="Cytochrome c"/>
    <property type="match status" value="2"/>
</dbReference>
<accession>A0A0G3BS91</accession>
<feature type="domain" description="Cytochrome c" evidence="7">
    <location>
        <begin position="114"/>
        <end position="204"/>
    </location>
</feature>
<feature type="binding site" description="axial binding residue" evidence="5">
    <location>
        <position position="77"/>
    </location>
    <ligand>
        <name>heme c</name>
        <dbReference type="ChEBI" id="CHEBI:61717"/>
        <label>1</label>
    </ligand>
    <ligandPart>
        <name>Fe</name>
        <dbReference type="ChEBI" id="CHEBI:18248"/>
    </ligandPart>
</feature>
<organism evidence="8 9">
    <name type="scientific">Caldimonas brevitalea</name>
    <dbReference type="NCBI Taxonomy" id="413882"/>
    <lineage>
        <taxon>Bacteria</taxon>
        <taxon>Pseudomonadati</taxon>
        <taxon>Pseudomonadota</taxon>
        <taxon>Betaproteobacteria</taxon>
        <taxon>Burkholderiales</taxon>
        <taxon>Sphaerotilaceae</taxon>
        <taxon>Caldimonas</taxon>
    </lineage>
</organism>
<evidence type="ECO:0000313" key="9">
    <source>
        <dbReference type="Proteomes" id="UP000035352"/>
    </source>
</evidence>
<dbReference type="PANTHER" id="PTHR33751:SF11">
    <property type="entry name" value="BLL4483 PROTEIN"/>
    <property type="match status" value="1"/>
</dbReference>
<evidence type="ECO:0000256" key="2">
    <source>
        <dbReference type="ARBA" id="ARBA00022723"/>
    </source>
</evidence>
<feature type="binding site" description="covalent" evidence="4">
    <location>
        <position position="36"/>
    </location>
    <ligand>
        <name>heme c</name>
        <dbReference type="ChEBI" id="CHEBI:61717"/>
        <label>1</label>
    </ligand>
</feature>
<feature type="binding site" description="axial binding residue" evidence="5">
    <location>
        <position position="37"/>
    </location>
    <ligand>
        <name>heme c</name>
        <dbReference type="ChEBI" id="CHEBI:61717"/>
        <label>1</label>
    </ligand>
    <ligandPart>
        <name>Fe</name>
        <dbReference type="ChEBI" id="CHEBI:18248"/>
    </ligandPart>
</feature>
<dbReference type="PANTHER" id="PTHR33751">
    <property type="entry name" value="CBB3-TYPE CYTOCHROME C OXIDASE SUBUNIT FIXP"/>
    <property type="match status" value="1"/>
</dbReference>
<dbReference type="Gene3D" id="1.10.760.10">
    <property type="entry name" value="Cytochrome c-like domain"/>
    <property type="match status" value="2"/>
</dbReference>
<dbReference type="PATRIC" id="fig|413882.6.peg.4367"/>
<dbReference type="GO" id="GO:0005506">
    <property type="term" value="F:iron ion binding"/>
    <property type="evidence" value="ECO:0007669"/>
    <property type="project" value="InterPro"/>
</dbReference>
<dbReference type="AlphaFoldDB" id="A0A0G3BS91"/>
<evidence type="ECO:0000256" key="1">
    <source>
        <dbReference type="ARBA" id="ARBA00022617"/>
    </source>
</evidence>
<evidence type="ECO:0000256" key="4">
    <source>
        <dbReference type="PIRSR" id="PIRSR000005-1"/>
    </source>
</evidence>
<dbReference type="Proteomes" id="UP000035352">
    <property type="component" value="Chromosome"/>
</dbReference>
<keyword evidence="9" id="KW-1185">Reference proteome</keyword>
<keyword evidence="3 5" id="KW-0408">Iron</keyword>
<evidence type="ECO:0000313" key="8">
    <source>
        <dbReference type="EMBL" id="AKJ30868.1"/>
    </source>
</evidence>
<evidence type="ECO:0000256" key="6">
    <source>
        <dbReference type="SAM" id="MobiDB-lite"/>
    </source>
</evidence>
<comment type="PTM">
    <text evidence="4">Binds 2 heme c groups covalently per subunit.</text>
</comment>
<feature type="binding site" description="axial binding residue" evidence="5">
    <location>
        <position position="181"/>
    </location>
    <ligand>
        <name>heme c</name>
        <dbReference type="ChEBI" id="CHEBI:61717"/>
        <label>2</label>
    </ligand>
    <ligandPart>
        <name>Fe</name>
        <dbReference type="ChEBI" id="CHEBI:18248"/>
    </ligandPart>
</feature>
<feature type="binding site" description="covalent" evidence="4">
    <location>
        <position position="135"/>
    </location>
    <ligand>
        <name>heme c</name>
        <dbReference type="ChEBI" id="CHEBI:61717"/>
        <label>2</label>
    </ligand>
</feature>
<reference evidence="8 9" key="1">
    <citation type="submission" date="2015-05" db="EMBL/GenBank/DDBJ databases">
        <authorList>
            <person name="Tang B."/>
            <person name="Yu Y."/>
        </authorList>
    </citation>
    <scope>NUCLEOTIDE SEQUENCE [LARGE SCALE GENOMIC DNA]</scope>
    <source>
        <strain evidence="8 9">DSM 7029</strain>
    </source>
</reference>
<dbReference type="GO" id="GO:0009055">
    <property type="term" value="F:electron transfer activity"/>
    <property type="evidence" value="ECO:0007669"/>
    <property type="project" value="InterPro"/>
</dbReference>
<dbReference type="InterPro" id="IPR050597">
    <property type="entry name" value="Cytochrome_c_Oxidase_Subunit"/>
</dbReference>
<feature type="region of interest" description="Disordered" evidence="6">
    <location>
        <begin position="202"/>
        <end position="227"/>
    </location>
</feature>
<name>A0A0G3BS91_9BURK</name>
<feature type="binding site" description="axial binding residue" evidence="5">
    <location>
        <position position="139"/>
    </location>
    <ligand>
        <name>heme c</name>
        <dbReference type="ChEBI" id="CHEBI:61717"/>
        <label>2</label>
    </ligand>
    <ligandPart>
        <name>Fe</name>
        <dbReference type="ChEBI" id="CHEBI:18248"/>
    </ligandPart>
</feature>
<dbReference type="EMBL" id="CP011371">
    <property type="protein sequence ID" value="AKJ30868.1"/>
    <property type="molecule type" value="Genomic_DNA"/>
</dbReference>
<evidence type="ECO:0000256" key="3">
    <source>
        <dbReference type="ARBA" id="ARBA00023004"/>
    </source>
</evidence>
<protein>
    <submittedName>
        <fullName evidence="8">Cytochrome C</fullName>
    </submittedName>
</protein>
<evidence type="ECO:0000256" key="5">
    <source>
        <dbReference type="PIRSR" id="PIRSR000005-2"/>
    </source>
</evidence>
<dbReference type="KEGG" id="pbh:AAW51_4177"/>
<dbReference type="GO" id="GO:0042597">
    <property type="term" value="C:periplasmic space"/>
    <property type="evidence" value="ECO:0007669"/>
    <property type="project" value="InterPro"/>
</dbReference>
<feature type="binding site" description="covalent" evidence="4">
    <location>
        <position position="33"/>
    </location>
    <ligand>
        <name>heme c</name>
        <dbReference type="ChEBI" id="CHEBI:61717"/>
        <label>1</label>
    </ligand>
</feature>
<evidence type="ECO:0000259" key="7">
    <source>
        <dbReference type="PROSITE" id="PS51007"/>
    </source>
</evidence>
<dbReference type="PIRSF" id="PIRSF000005">
    <property type="entry name" value="Cytochrome_c4"/>
    <property type="match status" value="1"/>
</dbReference>
<keyword evidence="2 5" id="KW-0479">Metal-binding</keyword>
<dbReference type="Pfam" id="PF00034">
    <property type="entry name" value="Cytochrom_C"/>
    <property type="match status" value="1"/>
</dbReference>
<feature type="binding site" description="covalent" evidence="4">
    <location>
        <position position="138"/>
    </location>
    <ligand>
        <name>heme c</name>
        <dbReference type="ChEBI" id="CHEBI:61717"/>
        <label>2</label>
    </ligand>
</feature>
<dbReference type="InterPro" id="IPR024167">
    <property type="entry name" value="Cytochrome_c4-like"/>
</dbReference>
<gene>
    <name evidence="8" type="ORF">AAW51_4177</name>
</gene>
<dbReference type="GO" id="GO:0020037">
    <property type="term" value="F:heme binding"/>
    <property type="evidence" value="ECO:0007669"/>
    <property type="project" value="InterPro"/>
</dbReference>
<dbReference type="InterPro" id="IPR036909">
    <property type="entry name" value="Cyt_c-like_dom_sf"/>
</dbReference>
<sequence>MSLGLVALGAQAQEATIPSFNRIDSMEARVQGCVTCHGNHGQGTNNGYFPGIAGKPAGYLYNQLVAFRNGTRRYPPMNYLVAYLPDAYLKEMAEHFANLRPPYAAQEQSNADQTTLTHGQRLVVNGDPTRGIPACVACHGAGLTGMNPGIPGLVGLRPTYIAAQLTRWKVGERHAAEPDCMKRIATRLSDTDIAAVSAWLARQPAPSDPSPEPANLNRMPFACGSQR</sequence>
<proteinExistence type="predicted"/>